<sequence length="145" mass="17457">MGINFKNIHIGNLIQQKVKEDQIEMLRICNFMKRSEEEILNMFTLENLSSEILLRWSKLLKYDLFRLYSQHLILYSPAANMPSKNEESHLPVFRKRIYAKEIIDFILELINTEEKTKQQVIEEYNIPKTTLYKWIAKQEQVNSKY</sequence>
<dbReference type="STRING" id="297244.SAMN05421639_102701"/>
<evidence type="ECO:0000313" key="2">
    <source>
        <dbReference type="Proteomes" id="UP000255224"/>
    </source>
</evidence>
<dbReference type="EMBL" id="UFVQ01000003">
    <property type="protein sequence ID" value="STD05979.1"/>
    <property type="molecule type" value="Genomic_DNA"/>
</dbReference>
<evidence type="ECO:0000313" key="1">
    <source>
        <dbReference type="EMBL" id="STD05979.1"/>
    </source>
</evidence>
<accession>A0A376ECD2</accession>
<proteinExistence type="predicted"/>
<protein>
    <submittedName>
        <fullName evidence="1">Uncharacterized protein</fullName>
    </submittedName>
</protein>
<name>A0A1M7GDF6_CHRCU</name>
<dbReference type="AlphaFoldDB" id="A0A1M7GDF6"/>
<dbReference type="Proteomes" id="UP000255224">
    <property type="component" value="Unassembled WGS sequence"/>
</dbReference>
<accession>A0A1M7GDF6</accession>
<reference evidence="1 2" key="1">
    <citation type="submission" date="2018-06" db="EMBL/GenBank/DDBJ databases">
        <authorList>
            <consortium name="Pathogen Informatics"/>
            <person name="Doyle S."/>
        </authorList>
    </citation>
    <scope>NUCLEOTIDE SEQUENCE [LARGE SCALE GENOMIC DNA]</scope>
    <source>
        <strain evidence="1 2">NCTC13533</strain>
    </source>
</reference>
<organism evidence="1 2">
    <name type="scientific">Chryseobacterium carnipullorum</name>
    <dbReference type="NCBI Taxonomy" id="1124835"/>
    <lineage>
        <taxon>Bacteria</taxon>
        <taxon>Pseudomonadati</taxon>
        <taxon>Bacteroidota</taxon>
        <taxon>Flavobacteriia</taxon>
        <taxon>Flavobacteriales</taxon>
        <taxon>Weeksellaceae</taxon>
        <taxon>Chryseobacterium group</taxon>
        <taxon>Chryseobacterium</taxon>
    </lineage>
</organism>
<gene>
    <name evidence="1" type="ORF">NCTC13533_03929</name>
</gene>